<keyword evidence="2" id="KW-1185">Reference proteome</keyword>
<gene>
    <name evidence="1" type="ordered locus">SGRA_0973</name>
</gene>
<accession>H6L2Y2</accession>
<evidence type="ECO:0000313" key="1">
    <source>
        <dbReference type="EMBL" id="AFC23709.1"/>
    </source>
</evidence>
<reference evidence="1 2" key="1">
    <citation type="journal article" date="2012" name="Stand. Genomic Sci.">
        <title>Complete genome sequencing and analysis of Saprospira grandis str. Lewin, a predatory marine bacterium.</title>
        <authorList>
            <person name="Saw J.H."/>
            <person name="Yuryev A."/>
            <person name="Kanbe M."/>
            <person name="Hou S."/>
            <person name="Young A.G."/>
            <person name="Aizawa S."/>
            <person name="Alam M."/>
        </authorList>
    </citation>
    <scope>NUCLEOTIDE SEQUENCE [LARGE SCALE GENOMIC DNA]</scope>
    <source>
        <strain evidence="1 2">Lewin</strain>
    </source>
</reference>
<organism evidence="1 2">
    <name type="scientific">Saprospira grandis (strain Lewin)</name>
    <dbReference type="NCBI Taxonomy" id="984262"/>
    <lineage>
        <taxon>Bacteria</taxon>
        <taxon>Pseudomonadati</taxon>
        <taxon>Bacteroidota</taxon>
        <taxon>Saprospiria</taxon>
        <taxon>Saprospirales</taxon>
        <taxon>Saprospiraceae</taxon>
        <taxon>Saprospira</taxon>
    </lineage>
</organism>
<protein>
    <submittedName>
        <fullName evidence="1">Uncharacterized protein</fullName>
    </submittedName>
</protein>
<proteinExistence type="predicted"/>
<dbReference type="RefSeq" id="WP_002657910.1">
    <property type="nucleotide sequence ID" value="NC_016940.1"/>
</dbReference>
<name>H6L2Y2_SAPGL</name>
<evidence type="ECO:0000313" key="2">
    <source>
        <dbReference type="Proteomes" id="UP000007519"/>
    </source>
</evidence>
<dbReference type="HOGENOM" id="CLU_1863763_0_0_10"/>
<dbReference type="KEGG" id="sgn:SGRA_0973"/>
<sequence>MLLEILEEIRFKKMIKLIQEGRFGEVWAELDRTKTPESEKKEEQAAFWRKVAITIWSYSDYQMVYYAFYAYPLWHSKSSEKKYQAHFDCCILLRNCLLYMPYALYLAEYHLLEALKLNPGDDFLEKKLVNLRYEQNY</sequence>
<dbReference type="Proteomes" id="UP000007519">
    <property type="component" value="Chromosome"/>
</dbReference>
<dbReference type="OrthoDB" id="9827641at2"/>
<dbReference type="STRING" id="984262.SGRA_0973"/>
<dbReference type="AlphaFoldDB" id="H6L2Y2"/>
<dbReference type="EMBL" id="CP002831">
    <property type="protein sequence ID" value="AFC23709.1"/>
    <property type="molecule type" value="Genomic_DNA"/>
</dbReference>